<comment type="caution">
    <text evidence="10">The sequence shown here is derived from an EMBL/GenBank/DDBJ whole genome shotgun (WGS) entry which is preliminary data.</text>
</comment>
<dbReference type="GO" id="GO:0005634">
    <property type="term" value="C:nucleus"/>
    <property type="evidence" value="ECO:0007669"/>
    <property type="project" value="TreeGrafter"/>
</dbReference>
<feature type="region of interest" description="Disordered" evidence="9">
    <location>
        <begin position="236"/>
        <end position="268"/>
    </location>
</feature>
<dbReference type="OrthoDB" id="26136at2759"/>
<dbReference type="GO" id="GO:1990131">
    <property type="term" value="C:Gtr1-Gtr2 GTPase complex"/>
    <property type="evidence" value="ECO:0007669"/>
    <property type="project" value="UniProtKB-UniRule"/>
</dbReference>
<comment type="catalytic activity">
    <reaction evidence="7">
        <text>GTP + H2O = GDP + phosphate + H(+)</text>
        <dbReference type="Rhea" id="RHEA:19669"/>
        <dbReference type="ChEBI" id="CHEBI:15377"/>
        <dbReference type="ChEBI" id="CHEBI:15378"/>
        <dbReference type="ChEBI" id="CHEBI:37565"/>
        <dbReference type="ChEBI" id="CHEBI:43474"/>
        <dbReference type="ChEBI" id="CHEBI:58189"/>
    </reaction>
    <physiologicalReaction direction="left-to-right" evidence="7">
        <dbReference type="Rhea" id="RHEA:19670"/>
    </physiologicalReaction>
</comment>
<dbReference type="SUPFAM" id="SSF52540">
    <property type="entry name" value="P-loop containing nucleoside triphosphate hydrolases"/>
    <property type="match status" value="1"/>
</dbReference>
<dbReference type="Gene3D" id="3.40.50.300">
    <property type="entry name" value="P-loop containing nucleotide triphosphate hydrolases"/>
    <property type="match status" value="1"/>
</dbReference>
<evidence type="ECO:0000256" key="3">
    <source>
        <dbReference type="ARBA" id="ARBA00022741"/>
    </source>
</evidence>
<keyword evidence="4" id="KW-0378">Hydrolase</keyword>
<evidence type="ECO:0000256" key="4">
    <source>
        <dbReference type="ARBA" id="ARBA00022801"/>
    </source>
</evidence>
<dbReference type="Gene3D" id="3.30.450.190">
    <property type="match status" value="1"/>
</dbReference>
<feature type="compositionally biased region" description="Polar residues" evidence="9">
    <location>
        <begin position="246"/>
        <end position="262"/>
    </location>
</feature>
<evidence type="ECO:0000256" key="1">
    <source>
        <dbReference type="ARBA" id="ARBA00004308"/>
    </source>
</evidence>
<evidence type="ECO:0000313" key="10">
    <source>
        <dbReference type="EMBL" id="CDO55140.1"/>
    </source>
</evidence>
<evidence type="ECO:0000313" key="11">
    <source>
        <dbReference type="Proteomes" id="UP000242525"/>
    </source>
</evidence>
<gene>
    <name evidence="10" type="ORF">BN980_GECA10s00483g</name>
</gene>
<dbReference type="GO" id="GO:0010507">
    <property type="term" value="P:negative regulation of autophagy"/>
    <property type="evidence" value="ECO:0007669"/>
    <property type="project" value="TreeGrafter"/>
</dbReference>
<evidence type="ECO:0000256" key="2">
    <source>
        <dbReference type="ARBA" id="ARBA00007756"/>
    </source>
</evidence>
<evidence type="ECO:0000256" key="6">
    <source>
        <dbReference type="ARBA" id="ARBA00023136"/>
    </source>
</evidence>
<dbReference type="InterPro" id="IPR006762">
    <property type="entry name" value="Gtr1_RagA"/>
</dbReference>
<keyword evidence="3 8" id="KW-0547">Nucleotide-binding</keyword>
<dbReference type="Proteomes" id="UP000242525">
    <property type="component" value="Unassembled WGS sequence"/>
</dbReference>
<dbReference type="Pfam" id="PF04670">
    <property type="entry name" value="Gtr1_RagA"/>
    <property type="match status" value="1"/>
</dbReference>
<dbReference type="AlphaFoldDB" id="A0A0J9XCY7"/>
<reference evidence="10" key="1">
    <citation type="submission" date="2014-03" db="EMBL/GenBank/DDBJ databases">
        <authorList>
            <person name="Casaregola S."/>
        </authorList>
    </citation>
    <scope>NUCLEOTIDE SEQUENCE [LARGE SCALE GENOMIC DNA]</scope>
    <source>
        <strain evidence="10">CLIB 918</strain>
    </source>
</reference>
<dbReference type="InterPro" id="IPR039400">
    <property type="entry name" value="RagC/D"/>
</dbReference>
<organism evidence="10 11">
    <name type="scientific">Geotrichum candidum</name>
    <name type="common">Oospora lactis</name>
    <name type="synonym">Dipodascus geotrichum</name>
    <dbReference type="NCBI Taxonomy" id="1173061"/>
    <lineage>
        <taxon>Eukaryota</taxon>
        <taxon>Fungi</taxon>
        <taxon>Dikarya</taxon>
        <taxon>Ascomycota</taxon>
        <taxon>Saccharomycotina</taxon>
        <taxon>Dipodascomycetes</taxon>
        <taxon>Dipodascales</taxon>
        <taxon>Dipodascaceae</taxon>
        <taxon>Geotrichum</taxon>
    </lineage>
</organism>
<dbReference type="GO" id="GO:0005525">
    <property type="term" value="F:GTP binding"/>
    <property type="evidence" value="ECO:0007669"/>
    <property type="project" value="UniProtKB-UniRule"/>
</dbReference>
<proteinExistence type="inferred from homology"/>
<comment type="function">
    <text evidence="8">GTPase involved in activation of the TORC1 signaling pathway, which promotes growth and represses autophagy in nutrient-rich conditions.</text>
</comment>
<comment type="similarity">
    <text evidence="2 8">Belongs to the GTR/RAG GTP-binding protein family.</text>
</comment>
<dbReference type="EMBL" id="CCBN010000010">
    <property type="protein sequence ID" value="CDO55140.1"/>
    <property type="molecule type" value="Genomic_DNA"/>
</dbReference>
<evidence type="ECO:0000256" key="5">
    <source>
        <dbReference type="ARBA" id="ARBA00023134"/>
    </source>
</evidence>
<dbReference type="GO" id="GO:1904263">
    <property type="term" value="P:positive regulation of TORC1 signaling"/>
    <property type="evidence" value="ECO:0007669"/>
    <property type="project" value="TreeGrafter"/>
</dbReference>
<sequence>MGQRTSGKSSISEVVFHKMQPLETLYIESTSRPTYTKISSLIEFGILEMPGQLNISDPSFDSARIFSTCGAIIYVIDCQTEYLGAISNLGTIAEMAVQANPKINIEVLIHKIDGLSEDFRLDTRRDIIQRTQDELADNNIVVASMNHYLTSIYDRSIHEAFSKIIQKLIPDMDVLENLLSTLCAHSGIEKTFLFDINSKIYVATDSTAVDPLTYEVCTDFIDVTIDLDKLYDSSNQTVPPDATDGGSESDNGNANSNGTISKKPTDSGAAGTVWPLKSISRMHNGVVLYLCQMIRGLALVGFIRNETPQKMALIDYNVEIFSQSLQMIWNK</sequence>
<comment type="subcellular location">
    <subcellularLocation>
        <location evidence="1">Endomembrane system</location>
    </subcellularLocation>
</comment>
<dbReference type="GO" id="GO:0000329">
    <property type="term" value="C:fungal-type vacuole membrane"/>
    <property type="evidence" value="ECO:0007669"/>
    <property type="project" value="TreeGrafter"/>
</dbReference>
<dbReference type="InterPro" id="IPR027417">
    <property type="entry name" value="P-loop_NTPase"/>
</dbReference>
<accession>A0A0J9XCY7</accession>
<evidence type="ECO:0000256" key="8">
    <source>
        <dbReference type="RuleBase" id="RU367014"/>
    </source>
</evidence>
<dbReference type="STRING" id="1173061.A0A0J9XCY7"/>
<evidence type="ECO:0000256" key="9">
    <source>
        <dbReference type="SAM" id="MobiDB-lite"/>
    </source>
</evidence>
<dbReference type="PANTHER" id="PTHR11259">
    <property type="entry name" value="RAS-RELATED GTP BINDING RAG/GTR YEAST"/>
    <property type="match status" value="1"/>
</dbReference>
<keyword evidence="6" id="KW-0472">Membrane</keyword>
<evidence type="ECO:0000256" key="7">
    <source>
        <dbReference type="ARBA" id="ARBA00049117"/>
    </source>
</evidence>
<comment type="subunit">
    <text evidence="8">Component of the GSE complex.</text>
</comment>
<dbReference type="GO" id="GO:0012505">
    <property type="term" value="C:endomembrane system"/>
    <property type="evidence" value="ECO:0007669"/>
    <property type="project" value="UniProtKB-SubCell"/>
</dbReference>
<dbReference type="PANTHER" id="PTHR11259:SF2">
    <property type="entry name" value="GH16429P"/>
    <property type="match status" value="1"/>
</dbReference>
<dbReference type="FunFam" id="3.40.50.300:FF:001086">
    <property type="entry name" value="GTP-binding protein GTR2"/>
    <property type="match status" value="1"/>
</dbReference>
<dbReference type="GO" id="GO:0003924">
    <property type="term" value="F:GTPase activity"/>
    <property type="evidence" value="ECO:0007669"/>
    <property type="project" value="UniProtKB-UniRule"/>
</dbReference>
<keyword evidence="5 8" id="KW-0342">GTP-binding</keyword>
<name>A0A0J9XCY7_GEOCN</name>
<protein>
    <recommendedName>
        <fullName evidence="8">GTP-binding protein</fullName>
    </recommendedName>
</protein>
<dbReference type="GO" id="GO:0009267">
    <property type="term" value="P:cellular response to starvation"/>
    <property type="evidence" value="ECO:0007669"/>
    <property type="project" value="TreeGrafter"/>
</dbReference>
<dbReference type="CDD" id="cd11385">
    <property type="entry name" value="RagC_like"/>
    <property type="match status" value="1"/>
</dbReference>
<keyword evidence="11" id="KW-1185">Reference proteome</keyword>